<gene>
    <name evidence="2" type="ORF">CO051_02965</name>
</gene>
<feature type="transmembrane region" description="Helical" evidence="1">
    <location>
        <begin position="7"/>
        <end position="25"/>
    </location>
</feature>
<feature type="transmembrane region" description="Helical" evidence="1">
    <location>
        <begin position="341"/>
        <end position="363"/>
    </location>
</feature>
<dbReference type="AlphaFoldDB" id="A0A2M8EZY4"/>
<feature type="transmembrane region" description="Helical" evidence="1">
    <location>
        <begin position="88"/>
        <end position="121"/>
    </location>
</feature>
<accession>A0A2M8EZY4</accession>
<keyword evidence="1" id="KW-1133">Transmembrane helix</keyword>
<feature type="transmembrane region" description="Helical" evidence="1">
    <location>
        <begin position="295"/>
        <end position="312"/>
    </location>
</feature>
<keyword evidence="1" id="KW-0472">Membrane</keyword>
<dbReference type="Proteomes" id="UP000231383">
    <property type="component" value="Unassembled WGS sequence"/>
</dbReference>
<organism evidence="2 3">
    <name type="scientific">Candidatus Roizmanbacteria bacterium CG_4_9_14_0_2_um_filter_39_13</name>
    <dbReference type="NCBI Taxonomy" id="1974839"/>
    <lineage>
        <taxon>Bacteria</taxon>
        <taxon>Candidatus Roizmaniibacteriota</taxon>
    </lineage>
</organism>
<protein>
    <recommendedName>
        <fullName evidence="4">Glycosyltransferase RgtA/B/C/D-like domain-containing protein</fullName>
    </recommendedName>
</protein>
<feature type="transmembrane region" description="Helical" evidence="1">
    <location>
        <begin position="318"/>
        <end position="334"/>
    </location>
</feature>
<dbReference type="EMBL" id="PFSC01000081">
    <property type="protein sequence ID" value="PJC32560.1"/>
    <property type="molecule type" value="Genomic_DNA"/>
</dbReference>
<evidence type="ECO:0000256" key="1">
    <source>
        <dbReference type="SAM" id="Phobius"/>
    </source>
</evidence>
<proteinExistence type="predicted"/>
<evidence type="ECO:0008006" key="4">
    <source>
        <dbReference type="Google" id="ProtNLM"/>
    </source>
</evidence>
<reference evidence="3" key="1">
    <citation type="submission" date="2017-09" db="EMBL/GenBank/DDBJ databases">
        <title>Depth-based differentiation of microbial function through sediment-hosted aquifers and enrichment of novel symbionts in the deep terrestrial subsurface.</title>
        <authorList>
            <person name="Probst A.J."/>
            <person name="Ladd B."/>
            <person name="Jarett J.K."/>
            <person name="Geller-Mcgrath D.E."/>
            <person name="Sieber C.M.K."/>
            <person name="Emerson J.B."/>
            <person name="Anantharaman K."/>
            <person name="Thomas B.C."/>
            <person name="Malmstrom R."/>
            <person name="Stieglmeier M."/>
            <person name="Klingl A."/>
            <person name="Woyke T."/>
            <person name="Ryan C.M."/>
            <person name="Banfield J.F."/>
        </authorList>
    </citation>
    <scope>NUCLEOTIDE SEQUENCE [LARGE SCALE GENOMIC DNA]</scope>
</reference>
<feature type="transmembrane region" description="Helical" evidence="1">
    <location>
        <begin position="215"/>
        <end position="235"/>
    </location>
</feature>
<evidence type="ECO:0000313" key="2">
    <source>
        <dbReference type="EMBL" id="PJC32560.1"/>
    </source>
</evidence>
<feature type="transmembrane region" description="Helical" evidence="1">
    <location>
        <begin position="269"/>
        <end position="288"/>
    </location>
</feature>
<feature type="transmembrane region" description="Helical" evidence="1">
    <location>
        <begin position="174"/>
        <end position="203"/>
    </location>
</feature>
<evidence type="ECO:0000313" key="3">
    <source>
        <dbReference type="Proteomes" id="UP000231383"/>
    </source>
</evidence>
<keyword evidence="1" id="KW-0812">Transmembrane</keyword>
<comment type="caution">
    <text evidence="2">The sequence shown here is derived from an EMBL/GenBank/DDBJ whole genome shotgun (WGS) entry which is preliminary data.</text>
</comment>
<sequence>MNLRTAFYIIAVVIGSVFLLYLPFLTKTLPYLGFSKGGGMNVIYQNYDGLYYVVPAMSGYIPKAIESLRLEFVLPLEYYAAHLPLYPFFIALLAPIVGSFLVSMVGVNLIFSVGLALLFYYFVKHFHLTKHPFFLTVILLFLPRFFIIRSVGAPEPLFIFLVLGSLFFFEKKQYLFAGILGALSVMTKTPGILLFGAYGLVFIERMIKGKSFNIKWAWIGLIPLGLLAVFGLYQLQYNDFFAYFHTGGVVPMLYPFSVFNAAGRWVQTVWLEEILLYFFLYLTAIITLKDSKYRSLFYFPLLFFIAGIFVQHRDLSRYLLPIWPFAVIAFEQTFTSRIFRYAFYLLLPAIYLYAWNFLLGNIIPVSDWRPFL</sequence>
<name>A0A2M8EZY4_9BACT</name>